<gene>
    <name evidence="2" type="ordered locus">Arnit_1314</name>
</gene>
<dbReference type="GO" id="GO:0008081">
    <property type="term" value="F:phosphoric diester hydrolase activity"/>
    <property type="evidence" value="ECO:0007669"/>
    <property type="project" value="InterPro"/>
</dbReference>
<reference evidence="2 3" key="1">
    <citation type="journal article" date="2010" name="Stand. Genomic Sci.">
        <title>Complete genome sequence of Arcobacter nitrofigilis type strain (CI).</title>
        <authorList>
            <person name="Pati A."/>
            <person name="Gronow S."/>
            <person name="Lapidus A."/>
            <person name="Copeland A."/>
            <person name="Glavina Del Rio T."/>
            <person name="Nolan M."/>
            <person name="Lucas S."/>
            <person name="Tice H."/>
            <person name="Cheng J.F."/>
            <person name="Han C."/>
            <person name="Chertkov O."/>
            <person name="Bruce D."/>
            <person name="Tapia R."/>
            <person name="Goodwin L."/>
            <person name="Pitluck S."/>
            <person name="Liolios K."/>
            <person name="Ivanova N."/>
            <person name="Mavromatis K."/>
            <person name="Chen A."/>
            <person name="Palaniappan K."/>
            <person name="Land M."/>
            <person name="Hauser L."/>
            <person name="Chang Y.J."/>
            <person name="Jeffries C.D."/>
            <person name="Detter J.C."/>
            <person name="Rohde M."/>
            <person name="Goker M."/>
            <person name="Bristow J."/>
            <person name="Eisen J.A."/>
            <person name="Markowitz V."/>
            <person name="Hugenholtz P."/>
            <person name="Klenk H.P."/>
            <person name="Kyrpides N.C."/>
        </authorList>
    </citation>
    <scope>NUCLEOTIDE SEQUENCE [LARGE SCALE GENOMIC DNA]</scope>
    <source>
        <strain evidence="3">ATCC 33309 / DSM 7299 / CCUG 15893 / LMG 7604 / NCTC 12251 / CI</strain>
    </source>
</reference>
<dbReference type="InterPro" id="IPR017946">
    <property type="entry name" value="PLC-like_Pdiesterase_TIM-brl"/>
</dbReference>
<sequence>MNFWDNFKKDEQLLIAHRGLRSLRAENTMAAFKQVIGKYKIAEFDVTFTKDGIAIIIHDDTLERTSNVKEFKEFKKPYKVADYTYEQLLKLDFSSWFIKKDPFNTIKENKVSIEDLKKEKIEKIPTLKEVLLFLKQNNIFANIEIKDLENTNFHEIAAKEVLKIVDETKMQNKVIISSFNHVYLKQIHDINPSIETAALQEKEHPKDLINYLKSLNVKNYNCDFEITDEALVKKLNDEGFYVNVYTVNQKEDIEKLFKWGVKSVFTDY</sequence>
<dbReference type="eggNOG" id="COG0584">
    <property type="taxonomic scope" value="Bacteria"/>
</dbReference>
<dbReference type="Proteomes" id="UP000000939">
    <property type="component" value="Chromosome"/>
</dbReference>
<keyword evidence="3" id="KW-1185">Reference proteome</keyword>
<organism evidence="2 3">
    <name type="scientific">Arcobacter nitrofigilis (strain ATCC 33309 / DSM 7299 / CCUG 15893 / LMG 7604 / NCTC 12251 / CI)</name>
    <name type="common">Campylobacter nitrofigilis</name>
    <dbReference type="NCBI Taxonomy" id="572480"/>
    <lineage>
        <taxon>Bacteria</taxon>
        <taxon>Pseudomonadati</taxon>
        <taxon>Campylobacterota</taxon>
        <taxon>Epsilonproteobacteria</taxon>
        <taxon>Campylobacterales</taxon>
        <taxon>Arcobacteraceae</taxon>
        <taxon>Arcobacter</taxon>
    </lineage>
</organism>
<feature type="domain" description="GP-PDE" evidence="1">
    <location>
        <begin position="12"/>
        <end position="268"/>
    </location>
</feature>
<dbReference type="PANTHER" id="PTHR46211:SF1">
    <property type="entry name" value="GLYCEROPHOSPHODIESTER PHOSPHODIESTERASE, CYTOPLASMIC"/>
    <property type="match status" value="1"/>
</dbReference>
<evidence type="ECO:0000259" key="1">
    <source>
        <dbReference type="PROSITE" id="PS51704"/>
    </source>
</evidence>
<name>D5V4R7_ARCNC</name>
<dbReference type="SUPFAM" id="SSF51695">
    <property type="entry name" value="PLC-like phosphodiesterases"/>
    <property type="match status" value="1"/>
</dbReference>
<dbReference type="PANTHER" id="PTHR46211">
    <property type="entry name" value="GLYCEROPHOSPHORYL DIESTER PHOSPHODIESTERASE"/>
    <property type="match status" value="1"/>
</dbReference>
<dbReference type="AlphaFoldDB" id="D5V4R7"/>
<dbReference type="RefSeq" id="WP_013135117.1">
    <property type="nucleotide sequence ID" value="NC_014166.1"/>
</dbReference>
<proteinExistence type="predicted"/>
<dbReference type="OrthoDB" id="9787897at2"/>
<dbReference type="InterPro" id="IPR030395">
    <property type="entry name" value="GP_PDE_dom"/>
</dbReference>
<dbReference type="Pfam" id="PF03009">
    <property type="entry name" value="GDPD"/>
    <property type="match status" value="1"/>
</dbReference>
<dbReference type="STRING" id="572480.Arnit_1314"/>
<dbReference type="Gene3D" id="3.20.20.190">
    <property type="entry name" value="Phosphatidylinositol (PI) phosphodiesterase"/>
    <property type="match status" value="1"/>
</dbReference>
<evidence type="ECO:0000313" key="2">
    <source>
        <dbReference type="EMBL" id="ADG92972.1"/>
    </source>
</evidence>
<dbReference type="HOGENOM" id="CLU_030006_3_2_7"/>
<evidence type="ECO:0000313" key="3">
    <source>
        <dbReference type="Proteomes" id="UP000000939"/>
    </source>
</evidence>
<dbReference type="GO" id="GO:0006629">
    <property type="term" value="P:lipid metabolic process"/>
    <property type="evidence" value="ECO:0007669"/>
    <property type="project" value="InterPro"/>
</dbReference>
<accession>D5V4R7</accession>
<dbReference type="EMBL" id="CP001999">
    <property type="protein sequence ID" value="ADG92972.1"/>
    <property type="molecule type" value="Genomic_DNA"/>
</dbReference>
<dbReference type="KEGG" id="ant:Arnit_1314"/>
<dbReference type="PROSITE" id="PS51704">
    <property type="entry name" value="GP_PDE"/>
    <property type="match status" value="1"/>
</dbReference>
<protein>
    <submittedName>
        <fullName evidence="2">Glycerophosphoryl diester phosphodiesterase</fullName>
    </submittedName>
</protein>